<feature type="transmembrane region" description="Helical" evidence="1">
    <location>
        <begin position="55"/>
        <end position="77"/>
    </location>
</feature>
<name>A0ABN7TP32_9BACL</name>
<evidence type="ECO:0000256" key="1">
    <source>
        <dbReference type="SAM" id="Phobius"/>
    </source>
</evidence>
<accession>A0ABN7TP32</accession>
<dbReference type="Proteomes" id="UP000730618">
    <property type="component" value="Unassembled WGS sequence"/>
</dbReference>
<evidence type="ECO:0000313" key="2">
    <source>
        <dbReference type="EMBL" id="CAG7641868.1"/>
    </source>
</evidence>
<comment type="caution">
    <text evidence="2">The sequence shown here is derived from an EMBL/GenBank/DDBJ whole genome shotgun (WGS) entry which is preliminary data.</text>
</comment>
<evidence type="ECO:0000313" key="3">
    <source>
        <dbReference type="Proteomes" id="UP000730618"/>
    </source>
</evidence>
<organism evidence="2 3">
    <name type="scientific">Paenibacillus allorhizosphaerae</name>
    <dbReference type="NCBI Taxonomy" id="2849866"/>
    <lineage>
        <taxon>Bacteria</taxon>
        <taxon>Bacillati</taxon>
        <taxon>Bacillota</taxon>
        <taxon>Bacilli</taxon>
        <taxon>Bacillales</taxon>
        <taxon>Paenibacillaceae</taxon>
        <taxon>Paenibacillus</taxon>
    </lineage>
</organism>
<reference evidence="2 3" key="1">
    <citation type="submission" date="2021-06" db="EMBL/GenBank/DDBJ databases">
        <authorList>
            <person name="Criscuolo A."/>
        </authorList>
    </citation>
    <scope>NUCLEOTIDE SEQUENCE [LARGE SCALE GENOMIC DNA]</scope>
    <source>
        <strain evidence="3">CIP 111802</strain>
    </source>
</reference>
<protein>
    <submittedName>
        <fullName evidence="2">Uncharacterized protein</fullName>
    </submittedName>
</protein>
<gene>
    <name evidence="2" type="ORF">PAECIP111802_02788</name>
</gene>
<sequence length="155" mass="17270">MLIIGTFEHSIEVEEALSVLEKSGVPRKSIMTVVMDKSSRLSDVTATRYPHKKTLAFEIGMATATAFSVIGISFGFVLKWGPILWGIISALLGFTLGTGITRWIQRHYLRNENPGKGPLPELVVIIRCTEASFHELRLVLLQYRVLSIGRIDENS</sequence>
<feature type="transmembrane region" description="Helical" evidence="1">
    <location>
        <begin position="83"/>
        <end position="104"/>
    </location>
</feature>
<keyword evidence="1" id="KW-0812">Transmembrane</keyword>
<dbReference type="EMBL" id="CAJVCE010000007">
    <property type="protein sequence ID" value="CAG7641868.1"/>
    <property type="molecule type" value="Genomic_DNA"/>
</dbReference>
<keyword evidence="3" id="KW-1185">Reference proteome</keyword>
<proteinExistence type="predicted"/>
<keyword evidence="1" id="KW-1133">Transmembrane helix</keyword>
<keyword evidence="1" id="KW-0472">Membrane</keyword>